<reference evidence="1 2" key="1">
    <citation type="submission" date="2018-07" db="EMBL/GenBank/DDBJ databases">
        <title>Dyella monticola sp. nov. and Dyella psychrodurans sp. nov. isolated from monsoon evergreen broad-leaved forest soil of Dinghu Mountain, China.</title>
        <authorList>
            <person name="Gao Z."/>
            <person name="Qiu L."/>
        </authorList>
    </citation>
    <scope>NUCLEOTIDE SEQUENCE [LARGE SCALE GENOMIC DNA]</scope>
    <source>
        <strain evidence="1 2">4MSK11</strain>
    </source>
</reference>
<dbReference type="RefSeq" id="WP_115476049.1">
    <property type="nucleotide sequence ID" value="NZ_QRBF01000001.1"/>
</dbReference>
<gene>
    <name evidence="1" type="ORF">DWU99_00540</name>
</gene>
<accession>A0A370XBL7</accession>
<comment type="caution">
    <text evidence="1">The sequence shown here is derived from an EMBL/GenBank/DDBJ whole genome shotgun (WGS) entry which is preliminary data.</text>
</comment>
<sequence>MTYSPRIVRRDLHFDMQADIPRYWLNGDAHQTRYFDALSLMFPDGERFFIDSVRAFRPEVADDAALDAAVGGFIGQEAMHSREHLAYNERLEKQGVGAYDLMGIVREVQDQRARTLPPIGQLAVTICLEHFTAMLADHVLRHPGTLQKADPRMAAIWRWHALEETEHKAVAFDVYQRVGGSAFVRWRRRCRAMFWITGLFTYRTWQFMWRLSKADGTRNDLRGWLRLLRFLFVSPAPITRIGAQWLRWFLPGFHPWKHDNRSLLEAARYEYDARASAKA</sequence>
<evidence type="ECO:0000313" key="1">
    <source>
        <dbReference type="EMBL" id="RDS85798.1"/>
    </source>
</evidence>
<protein>
    <submittedName>
        <fullName evidence="1">Metal-dependent hydrolase</fullName>
    </submittedName>
</protein>
<proteinExistence type="predicted"/>
<dbReference type="GO" id="GO:0016787">
    <property type="term" value="F:hydrolase activity"/>
    <property type="evidence" value="ECO:0007669"/>
    <property type="project" value="UniProtKB-KW"/>
</dbReference>
<dbReference type="PIRSF" id="PIRSF007580">
    <property type="entry name" value="UCP07580"/>
    <property type="match status" value="1"/>
</dbReference>
<dbReference type="Pfam" id="PF10118">
    <property type="entry name" value="Metal_hydrol"/>
    <property type="match status" value="1"/>
</dbReference>
<dbReference type="OrthoDB" id="4760165at2"/>
<dbReference type="AlphaFoldDB" id="A0A370XBL7"/>
<keyword evidence="2" id="KW-1185">Reference proteome</keyword>
<name>A0A370XBL7_9GAMM</name>
<dbReference type="PANTHER" id="PTHR39456">
    <property type="entry name" value="METAL-DEPENDENT HYDROLASE"/>
    <property type="match status" value="1"/>
</dbReference>
<dbReference type="Proteomes" id="UP000255334">
    <property type="component" value="Unassembled WGS sequence"/>
</dbReference>
<dbReference type="PANTHER" id="PTHR39456:SF1">
    <property type="entry name" value="METAL-DEPENDENT HYDROLASE"/>
    <property type="match status" value="1"/>
</dbReference>
<keyword evidence="1" id="KW-0378">Hydrolase</keyword>
<evidence type="ECO:0000313" key="2">
    <source>
        <dbReference type="Proteomes" id="UP000255334"/>
    </source>
</evidence>
<dbReference type="InterPro" id="IPR016516">
    <property type="entry name" value="UCP07580"/>
</dbReference>
<dbReference type="EMBL" id="QRBF01000001">
    <property type="protein sequence ID" value="RDS85798.1"/>
    <property type="molecule type" value="Genomic_DNA"/>
</dbReference>
<organism evidence="1 2">
    <name type="scientific">Dyella psychrodurans</name>
    <dbReference type="NCBI Taxonomy" id="1927960"/>
    <lineage>
        <taxon>Bacteria</taxon>
        <taxon>Pseudomonadati</taxon>
        <taxon>Pseudomonadota</taxon>
        <taxon>Gammaproteobacteria</taxon>
        <taxon>Lysobacterales</taxon>
        <taxon>Rhodanobacteraceae</taxon>
        <taxon>Dyella</taxon>
    </lineage>
</organism>